<keyword evidence="1" id="KW-0472">Membrane</keyword>
<organism evidence="2 3">
    <name type="scientific">Psychrobacter immobilis</name>
    <dbReference type="NCBI Taxonomy" id="498"/>
    <lineage>
        <taxon>Bacteria</taxon>
        <taxon>Pseudomonadati</taxon>
        <taxon>Pseudomonadota</taxon>
        <taxon>Gammaproteobacteria</taxon>
        <taxon>Moraxellales</taxon>
        <taxon>Moraxellaceae</taxon>
        <taxon>Psychrobacter</taxon>
    </lineage>
</organism>
<feature type="transmembrane region" description="Helical" evidence="1">
    <location>
        <begin position="12"/>
        <end position="33"/>
    </location>
</feature>
<dbReference type="Proteomes" id="UP000245655">
    <property type="component" value="Unassembled WGS sequence"/>
</dbReference>
<dbReference type="Gene3D" id="3.30.700.10">
    <property type="entry name" value="Glycoprotein, Type 4 Pilin"/>
    <property type="match status" value="1"/>
</dbReference>
<evidence type="ECO:0000313" key="3">
    <source>
        <dbReference type="Proteomes" id="UP000245655"/>
    </source>
</evidence>
<proteinExistence type="predicted"/>
<dbReference type="EMBL" id="QGGM01000016">
    <property type="protein sequence ID" value="PWK06872.1"/>
    <property type="molecule type" value="Genomic_DNA"/>
</dbReference>
<sequence length="120" mass="12858">MSTSKIQTGFTLIEVMIVVGIIGILAAIAIPTYQSFISKSQANACLLEARAYSTQVFVLINDQDDDTLPVAPVLNACQSITDATGWTLETQQVVEARAKPSSNARIQCDISVGTPCRLLL</sequence>
<gene>
    <name evidence="2" type="ORF">C8D84_1162</name>
</gene>
<dbReference type="InterPro" id="IPR012902">
    <property type="entry name" value="N_methyl_site"/>
</dbReference>
<dbReference type="Pfam" id="PF07963">
    <property type="entry name" value="N_methyl"/>
    <property type="match status" value="1"/>
</dbReference>
<reference evidence="2 3" key="1">
    <citation type="submission" date="2018-05" db="EMBL/GenBank/DDBJ databases">
        <title>Genomic Encyclopedia of Type Strains, Phase IV (KMG-IV): sequencing the most valuable type-strain genomes for metagenomic binning, comparative biology and taxonomic classification.</title>
        <authorList>
            <person name="Goeker M."/>
        </authorList>
    </citation>
    <scope>NUCLEOTIDE SEQUENCE [LARGE SCALE GENOMIC DNA]</scope>
    <source>
        <strain evidence="2 3">DSM 7229</strain>
    </source>
</reference>
<keyword evidence="3" id="KW-1185">Reference proteome</keyword>
<evidence type="ECO:0000256" key="1">
    <source>
        <dbReference type="SAM" id="Phobius"/>
    </source>
</evidence>
<comment type="caution">
    <text evidence="2">The sequence shown here is derived from an EMBL/GenBank/DDBJ whole genome shotgun (WGS) entry which is preliminary data.</text>
</comment>
<name>A0A2V1ZV82_PSYIM</name>
<dbReference type="RefSeq" id="WP_109592304.1">
    <property type="nucleotide sequence ID" value="NZ_CAJGZY010000016.1"/>
</dbReference>
<dbReference type="GeneID" id="86813334"/>
<dbReference type="InterPro" id="IPR045584">
    <property type="entry name" value="Pilin-like"/>
</dbReference>
<evidence type="ECO:0000313" key="2">
    <source>
        <dbReference type="EMBL" id="PWK06872.1"/>
    </source>
</evidence>
<dbReference type="PROSITE" id="PS00409">
    <property type="entry name" value="PROKAR_NTER_METHYL"/>
    <property type="match status" value="1"/>
</dbReference>
<keyword evidence="1" id="KW-1133">Transmembrane helix</keyword>
<dbReference type="AlphaFoldDB" id="A0A2V1ZV82"/>
<dbReference type="SUPFAM" id="SSF54523">
    <property type="entry name" value="Pili subunits"/>
    <property type="match status" value="1"/>
</dbReference>
<protein>
    <submittedName>
        <fullName evidence="2">Prepilin-type N-terminal cleavage/methylation domain-containing protein</fullName>
    </submittedName>
</protein>
<keyword evidence="1" id="KW-0812">Transmembrane</keyword>
<accession>A0A2V1ZV82</accession>
<dbReference type="NCBIfam" id="TIGR02532">
    <property type="entry name" value="IV_pilin_GFxxxE"/>
    <property type="match status" value="1"/>
</dbReference>